<dbReference type="GO" id="GO:0016197">
    <property type="term" value="P:endosomal transport"/>
    <property type="evidence" value="ECO:0007669"/>
    <property type="project" value="TreeGrafter"/>
</dbReference>
<evidence type="ECO:0000259" key="2">
    <source>
        <dbReference type="Pfam" id="PF14744"/>
    </source>
</evidence>
<gene>
    <name evidence="5" type="ORF">C1SCF055_LOCUS40306</name>
</gene>
<feature type="domain" description="WASH complex subunit 7 C-terminal" evidence="4">
    <location>
        <begin position="976"/>
        <end position="1105"/>
    </location>
</feature>
<reference evidence="6" key="2">
    <citation type="submission" date="2024-04" db="EMBL/GenBank/DDBJ databases">
        <authorList>
            <person name="Chen Y."/>
            <person name="Shah S."/>
            <person name="Dougan E. K."/>
            <person name="Thang M."/>
            <person name="Chan C."/>
        </authorList>
    </citation>
    <scope>NUCLEOTIDE SEQUENCE [LARGE SCALE GENOMIC DNA]</scope>
</reference>
<organism evidence="5">
    <name type="scientific">Cladocopium goreaui</name>
    <dbReference type="NCBI Taxonomy" id="2562237"/>
    <lineage>
        <taxon>Eukaryota</taxon>
        <taxon>Sar</taxon>
        <taxon>Alveolata</taxon>
        <taxon>Dinophyceae</taxon>
        <taxon>Suessiales</taxon>
        <taxon>Symbiodiniaceae</taxon>
        <taxon>Cladocopium</taxon>
    </lineage>
</organism>
<evidence type="ECO:0000256" key="1">
    <source>
        <dbReference type="SAM" id="MobiDB-lite"/>
    </source>
</evidence>
<accession>A0A9P1DU25</accession>
<feature type="domain" description="WASH complex subunit 4 N-terminal" evidence="3">
    <location>
        <begin position="99"/>
        <end position="507"/>
    </location>
</feature>
<proteinExistence type="predicted"/>
<dbReference type="Proteomes" id="UP001152797">
    <property type="component" value="Unassembled WGS sequence"/>
</dbReference>
<protein>
    <submittedName>
        <fullName evidence="5">Uncharacterized protein</fullName>
    </submittedName>
</protein>
<evidence type="ECO:0000259" key="3">
    <source>
        <dbReference type="Pfam" id="PF14745"/>
    </source>
</evidence>
<dbReference type="EMBL" id="CAMXCT010006533">
    <property type="protein sequence ID" value="CAI4015482.1"/>
    <property type="molecule type" value="Genomic_DNA"/>
</dbReference>
<dbReference type="PANTHER" id="PTHR31409:SF0">
    <property type="entry name" value="WASH COMPLEX SUBUNIT 4"/>
    <property type="match status" value="1"/>
</dbReference>
<keyword evidence="7" id="KW-1185">Reference proteome</keyword>
<dbReference type="EMBL" id="CAMXCT020006533">
    <property type="protein sequence ID" value="CAL1168857.1"/>
    <property type="molecule type" value="Genomic_DNA"/>
</dbReference>
<evidence type="ECO:0000313" key="7">
    <source>
        <dbReference type="Proteomes" id="UP001152797"/>
    </source>
</evidence>
<evidence type="ECO:0000313" key="6">
    <source>
        <dbReference type="EMBL" id="CAL1168857.1"/>
    </source>
</evidence>
<dbReference type="PANTHER" id="PTHR31409">
    <property type="entry name" value="WASH COMPLEX SUBUNIT 4"/>
    <property type="match status" value="1"/>
</dbReference>
<dbReference type="GO" id="GO:0007032">
    <property type="term" value="P:endosome organization"/>
    <property type="evidence" value="ECO:0007669"/>
    <property type="project" value="TreeGrafter"/>
</dbReference>
<dbReference type="InterPro" id="IPR028283">
    <property type="entry name" value="WASH-7_C"/>
</dbReference>
<name>A0A9P1DU25_9DINO</name>
<dbReference type="InterPro" id="IPR027307">
    <property type="entry name" value="WASH7"/>
</dbReference>
<dbReference type="GO" id="GO:0005768">
    <property type="term" value="C:endosome"/>
    <property type="evidence" value="ECO:0007669"/>
    <property type="project" value="TreeGrafter"/>
</dbReference>
<comment type="caution">
    <text evidence="5">The sequence shown here is derived from an EMBL/GenBank/DDBJ whole genome shotgun (WGS) entry which is preliminary data.</text>
</comment>
<dbReference type="Pfam" id="PF14745">
    <property type="entry name" value="WASH-4_N"/>
    <property type="match status" value="1"/>
</dbReference>
<sequence length="1695" mass="188134">MATAVLQPSDVGDVGLEGPEEVEHVEHVEQERVLGASTADQVLERWHGFMAETSKLLKSLEPPAWRYRLPLSRLTVTTPTTSQVDWSNQLGLSFSPTGRVVYSLSASVEQARSCLAQAPQIYDALGVFGEALGPEMPEEDSLQTPSSLLIELAELIPTLSKARQLLRRADAVAGNILMQLAKTQAMPIPGLAKQPLRLVLDVLGELLSISVKCDGLVLENSRLRRAYTSFKWIVEKASTSNAGSGGQLPELGENGTALLRELQEATPLLRGDAFQGCLANVSASLASLKNELGTAGISAFREHLITYFRGRMEESEIRGQVAISQLWLPGESLLCWICCFVCSVRSFGRGREEAKLMQELWKMHKKAPVVVLFGRVVWCIGDFFKSYLPEVIADAKLSRDLDELRQLRLSQAKQLDEKGFAQEICGYQKRAAAWIASLPKQKLEGVAVSDALASAYSVIFEGLTLALRIRMSLEEYLVLHVREGVAVPRSSLSAVALGFQLLKIIEAAPTLRLQELGDFLQRHSALRLQKELQEVRSKLKRGASEAPGEALRLCACALQRILKSSKEMDCYFDVGGIALALCCSGRSEPANSGVLGRWRELQIICHWQDQLSRLCDTTWCYWLRDLLPTLLSDMQRVQSLPPLFSAFAQPLQRLPMGRARQEFLKELRLALEDGIIQPICAKLEEDLRLLVHATMQGTRQALPLSPPEDALAFLRLRPLRLTESDVVDIKDQVELRLSRHFYDLAALAPQDAEAYVRMREQASHRYGLNLVHGGLPAGSLAQGLDVIDVMRNVHLLATQYCYSLHQQFFTQAAHGDAKIRTITVEHLTASIRVHGYGVINTAVNYSVGFLKKKLEVVAEFLADESVKSRLLAEQQWMEGRPAYTWARAVETARFVRRLGAGRDGVTFLDKLRQVLTQIGNSLGYVRMVRTAGMRSMADGLEYLEGTPWLGAAEAAEDLVQAAEAGGSTASVQAARLAELGARSVRRCFEASTDHLNLLADVFVKALSRTNVGVGSAHSTQLFHLLLPSLCCAFLDSLLLGRDCLAKRAVANTGVKGDAVLQDDGFAVGVAFVLRVFGLNRDFQSLHWFQTEINDIDMTTGQARAAAGLPFFTDSNQSKTEADRRGKLLAELAQLAASLEAAGALFGSTARVPVQPVPAEPMSSEAEAQEHQVVQSLIREAAEAYCRSQAKWLLLWRRPDLEEYLGVKPVPISLEPRNDDLESEDPALSLEDVPDEESEDSAGSWWEPPPKERPEPLMPRPRQGLATKGPGGVRGNLLPNRKFKNLSSPTILQKSQELGQLSLLGEKEPQSRLLQVYNLVGSLYCEHVVPLYFPVRKREPYSLAAFARSLVDGFSRSSSFYRISWPESITLFFMTESGIIKDWNPRMSGLVARLMEAGLQHLCLKNLQRLLELFEFYAKLTADCREGRTQLTYMPPPVYLRMASMNYEQHPLFYIQVTVERHASGDKNPEATGANSFIPSLELAIESAFASADTKSLDVILRRKKFNDVAGQPVPSQQKVMHMAQRWKLDTAKMARGPGVDELLMTPPTRRQDIKVLFQDAAGQLVRDLSGAVLSMAALACEVKLTAHPTEFREVLGDHFRKVVELTEKYSTIDGSLQQDGEVKQQYLASLSGLPQQCAESQETSSMQKVDQEGYEEQITSCFFDPYEVVYEVHQYQALLQRFSHQEEQLKKMPGL</sequence>
<dbReference type="InterPro" id="IPR028282">
    <property type="entry name" value="WASH-7_central"/>
</dbReference>
<evidence type="ECO:0000313" key="5">
    <source>
        <dbReference type="EMBL" id="CAI4015482.1"/>
    </source>
</evidence>
<evidence type="ECO:0000259" key="4">
    <source>
        <dbReference type="Pfam" id="PF14746"/>
    </source>
</evidence>
<dbReference type="EMBL" id="CAMXCT030006533">
    <property type="protein sequence ID" value="CAL4802794.1"/>
    <property type="molecule type" value="Genomic_DNA"/>
</dbReference>
<feature type="region of interest" description="Disordered" evidence="1">
    <location>
        <begin position="1211"/>
        <end position="1278"/>
    </location>
</feature>
<dbReference type="Pfam" id="PF14744">
    <property type="entry name" value="WASH-7_mid"/>
    <property type="match status" value="1"/>
</dbReference>
<feature type="domain" description="WASH complex subunit 7 central" evidence="2">
    <location>
        <begin position="620"/>
        <end position="943"/>
    </location>
</feature>
<dbReference type="OrthoDB" id="433207at2759"/>
<dbReference type="Pfam" id="PF14746">
    <property type="entry name" value="WASH-7_C"/>
    <property type="match status" value="1"/>
</dbReference>
<reference evidence="5" key="1">
    <citation type="submission" date="2022-10" db="EMBL/GenBank/DDBJ databases">
        <authorList>
            <person name="Chen Y."/>
            <person name="Dougan E. K."/>
            <person name="Chan C."/>
            <person name="Rhodes N."/>
            <person name="Thang M."/>
        </authorList>
    </citation>
    <scope>NUCLEOTIDE SEQUENCE</scope>
</reference>
<dbReference type="InterPro" id="IPR028191">
    <property type="entry name" value="WASH-4_N"/>
</dbReference>
<dbReference type="GO" id="GO:0071203">
    <property type="term" value="C:WASH complex"/>
    <property type="evidence" value="ECO:0007669"/>
    <property type="project" value="InterPro"/>
</dbReference>